<dbReference type="EMBL" id="UAUF01000012">
    <property type="protein sequence ID" value="SPZ07788.1"/>
    <property type="molecule type" value="Genomic_DNA"/>
</dbReference>
<feature type="transmembrane region" description="Helical" evidence="1">
    <location>
        <begin position="48"/>
        <end position="67"/>
    </location>
</feature>
<sequence>MQDVLIYVWERIFWVMLWAVRYLPATLAILGIALIVGVKNNHTWWGRVVLLLFGLVTLLVAMTIQILSSSPPA</sequence>
<keyword evidence="1" id="KW-0472">Membrane</keyword>
<evidence type="ECO:0000313" key="2">
    <source>
        <dbReference type="EMBL" id="SPZ07788.1"/>
    </source>
</evidence>
<dbReference type="RefSeq" id="WP_010794715.1">
    <property type="nucleotide sequence ID" value="NZ_UAUF01000012.1"/>
</dbReference>
<proteinExistence type="predicted"/>
<accession>A0A2X2CJ83</accession>
<name>A0A2X2CJ83_PSELU</name>
<evidence type="ECO:0000313" key="3">
    <source>
        <dbReference type="Proteomes" id="UP000250443"/>
    </source>
</evidence>
<feature type="transmembrane region" description="Helical" evidence="1">
    <location>
        <begin position="12"/>
        <end position="36"/>
    </location>
</feature>
<gene>
    <name evidence="2" type="ORF">NCTC11842_02504</name>
</gene>
<keyword evidence="1" id="KW-1133">Transmembrane helix</keyword>
<keyword evidence="1" id="KW-0812">Transmembrane</keyword>
<dbReference type="Proteomes" id="UP000250443">
    <property type="component" value="Unassembled WGS sequence"/>
</dbReference>
<evidence type="ECO:0000256" key="1">
    <source>
        <dbReference type="SAM" id="Phobius"/>
    </source>
</evidence>
<protein>
    <submittedName>
        <fullName evidence="2">Uncharacterized protein</fullName>
    </submittedName>
</protein>
<dbReference type="AlphaFoldDB" id="A0A2X2CJ83"/>
<reference evidence="2 3" key="1">
    <citation type="submission" date="2018-06" db="EMBL/GenBank/DDBJ databases">
        <authorList>
            <consortium name="Pathogen Informatics"/>
            <person name="Doyle S."/>
        </authorList>
    </citation>
    <scope>NUCLEOTIDE SEQUENCE [LARGE SCALE GENOMIC DNA]</scope>
    <source>
        <strain evidence="2 3">NCTC11842</strain>
    </source>
</reference>
<organism evidence="2 3">
    <name type="scientific">Pseudomonas luteola</name>
    <dbReference type="NCBI Taxonomy" id="47886"/>
    <lineage>
        <taxon>Bacteria</taxon>
        <taxon>Pseudomonadati</taxon>
        <taxon>Pseudomonadota</taxon>
        <taxon>Gammaproteobacteria</taxon>
        <taxon>Pseudomonadales</taxon>
        <taxon>Pseudomonadaceae</taxon>
        <taxon>Pseudomonas</taxon>
    </lineage>
</organism>